<dbReference type="CDD" id="cd08646">
    <property type="entry name" value="FMT_core_Met-tRNA-FMT_N"/>
    <property type="match status" value="1"/>
</dbReference>
<feature type="domain" description="Formyl transferase C-terminal" evidence="7">
    <location>
        <begin position="267"/>
        <end position="396"/>
    </location>
</feature>
<dbReference type="InterPro" id="IPR041711">
    <property type="entry name" value="Met-tRNA-FMT_N"/>
</dbReference>
<dbReference type="Gene3D" id="3.40.50.12230">
    <property type="match status" value="1"/>
</dbReference>
<dbReference type="EC" id="2.1.2.9" evidence="2"/>
<evidence type="ECO:0000256" key="4">
    <source>
        <dbReference type="ARBA" id="ARBA00022679"/>
    </source>
</evidence>
<dbReference type="GO" id="GO:0004479">
    <property type="term" value="F:methionyl-tRNA formyltransferase activity"/>
    <property type="evidence" value="ECO:0007669"/>
    <property type="project" value="UniProtKB-EC"/>
</dbReference>
<evidence type="ECO:0000259" key="6">
    <source>
        <dbReference type="Pfam" id="PF00551"/>
    </source>
</evidence>
<dbReference type="RefSeq" id="XP_021885167.1">
    <property type="nucleotide sequence ID" value="XM_022027511.1"/>
</dbReference>
<sequence length="406" mass="45459">MMHSVTCTLFSCSRHATTLKASRLFMNVRTPWHSFTNAFSVSALRRQKENQNKVKVLFFGSDSFSVPHLEALIAEKDRPGSIIERIDVISPKERTKKSKRDAEDSPLTLLAKAHNLNTFPSPDRKGGFEAWTFPKLDEVDAWDFGVVVSFGWFLPNEVIMRFKKAGINVHPSLLPKYRGSAPMQRAILNQEKTTGVTVQLLDPNEFDAGKILAQVEVPMPDKPTYKSLELLLAKKGGELVVDVINNYDERRRDAKNQDPTKVTKANKISREACKAQWSAWDAARVERLYRANGFRYPITATWHVQDSGKVQPLSLFDLFCVNDNDYKSGSGGGTVADYAAEDGATPHKNSPPGTIFYHRPTESLHIACSDGSLLGVKAVQFEGKKRLSAKDFYNGYHVKSGSSRFE</sequence>
<comment type="similarity">
    <text evidence="1">Belongs to the Fmt family.</text>
</comment>
<dbReference type="SUPFAM" id="SSF53328">
    <property type="entry name" value="Formyltransferase"/>
    <property type="match status" value="1"/>
</dbReference>
<dbReference type="PANTHER" id="PTHR11138">
    <property type="entry name" value="METHIONYL-TRNA FORMYLTRANSFERASE"/>
    <property type="match status" value="1"/>
</dbReference>
<dbReference type="InterPro" id="IPR005794">
    <property type="entry name" value="Fmt"/>
</dbReference>
<dbReference type="InterPro" id="IPR011034">
    <property type="entry name" value="Formyl_transferase-like_C_sf"/>
</dbReference>
<dbReference type="NCBIfam" id="TIGR00460">
    <property type="entry name" value="fmt"/>
    <property type="match status" value="1"/>
</dbReference>
<comment type="caution">
    <text evidence="8">The sequence shown here is derived from an EMBL/GenBank/DDBJ whole genome shotgun (WGS) entry which is preliminary data.</text>
</comment>
<dbReference type="Pfam" id="PF00551">
    <property type="entry name" value="Formyl_trans_N"/>
    <property type="match status" value="1"/>
</dbReference>
<evidence type="ECO:0000256" key="5">
    <source>
        <dbReference type="ARBA" id="ARBA00022917"/>
    </source>
</evidence>
<organism evidence="8 9">
    <name type="scientific">Lobosporangium transversale</name>
    <dbReference type="NCBI Taxonomy" id="64571"/>
    <lineage>
        <taxon>Eukaryota</taxon>
        <taxon>Fungi</taxon>
        <taxon>Fungi incertae sedis</taxon>
        <taxon>Mucoromycota</taxon>
        <taxon>Mortierellomycotina</taxon>
        <taxon>Mortierellomycetes</taxon>
        <taxon>Mortierellales</taxon>
        <taxon>Mortierellaceae</taxon>
        <taxon>Lobosporangium</taxon>
    </lineage>
</organism>
<protein>
    <recommendedName>
        <fullName evidence="3">Methionyl-tRNA formyltransferase, mitochondrial</fullName>
        <ecNumber evidence="2">2.1.2.9</ecNumber>
    </recommendedName>
</protein>
<evidence type="ECO:0000259" key="7">
    <source>
        <dbReference type="Pfam" id="PF02911"/>
    </source>
</evidence>
<evidence type="ECO:0000256" key="3">
    <source>
        <dbReference type="ARBA" id="ARBA00014185"/>
    </source>
</evidence>
<dbReference type="InParanoid" id="A0A1Y2GYQ9"/>
<dbReference type="AlphaFoldDB" id="A0A1Y2GYQ9"/>
<name>A0A1Y2GYQ9_9FUNG</name>
<accession>A0A1Y2GYQ9</accession>
<dbReference type="Proteomes" id="UP000193648">
    <property type="component" value="Unassembled WGS sequence"/>
</dbReference>
<dbReference type="PANTHER" id="PTHR11138:SF5">
    <property type="entry name" value="METHIONYL-TRNA FORMYLTRANSFERASE, MITOCHONDRIAL"/>
    <property type="match status" value="1"/>
</dbReference>
<keyword evidence="9" id="KW-1185">Reference proteome</keyword>
<dbReference type="EMBL" id="MCFF01000004">
    <property type="protein sequence ID" value="ORZ27440.1"/>
    <property type="molecule type" value="Genomic_DNA"/>
</dbReference>
<proteinExistence type="inferred from homology"/>
<dbReference type="STRING" id="64571.A0A1Y2GYQ9"/>
<keyword evidence="5" id="KW-0648">Protein biosynthesis</keyword>
<dbReference type="InterPro" id="IPR002376">
    <property type="entry name" value="Formyl_transf_N"/>
</dbReference>
<dbReference type="Pfam" id="PF02911">
    <property type="entry name" value="Formyl_trans_C"/>
    <property type="match status" value="1"/>
</dbReference>
<reference evidence="8 9" key="1">
    <citation type="submission" date="2016-07" db="EMBL/GenBank/DDBJ databases">
        <title>Pervasive Adenine N6-methylation of Active Genes in Fungi.</title>
        <authorList>
            <consortium name="DOE Joint Genome Institute"/>
            <person name="Mondo S.J."/>
            <person name="Dannebaum R.O."/>
            <person name="Kuo R.C."/>
            <person name="Labutti K."/>
            <person name="Haridas S."/>
            <person name="Kuo A."/>
            <person name="Salamov A."/>
            <person name="Ahrendt S.R."/>
            <person name="Lipzen A."/>
            <person name="Sullivan W."/>
            <person name="Andreopoulos W.B."/>
            <person name="Clum A."/>
            <person name="Lindquist E."/>
            <person name="Daum C."/>
            <person name="Ramamoorthy G.K."/>
            <person name="Gryganskyi A."/>
            <person name="Culley D."/>
            <person name="Magnuson J.K."/>
            <person name="James T.Y."/>
            <person name="O'Malley M.A."/>
            <person name="Stajich J.E."/>
            <person name="Spatafora J.W."/>
            <person name="Visel A."/>
            <person name="Grigoriev I.V."/>
        </authorList>
    </citation>
    <scope>NUCLEOTIDE SEQUENCE [LARGE SCALE GENOMIC DNA]</scope>
    <source>
        <strain evidence="8 9">NRRL 3116</strain>
    </source>
</reference>
<evidence type="ECO:0000313" key="9">
    <source>
        <dbReference type="Proteomes" id="UP000193648"/>
    </source>
</evidence>
<gene>
    <name evidence="8" type="ORF">BCR41DRAFT_383857</name>
</gene>
<evidence type="ECO:0000256" key="2">
    <source>
        <dbReference type="ARBA" id="ARBA00012261"/>
    </source>
</evidence>
<evidence type="ECO:0000313" key="8">
    <source>
        <dbReference type="EMBL" id="ORZ27440.1"/>
    </source>
</evidence>
<keyword evidence="4 8" id="KW-0808">Transferase</keyword>
<dbReference type="SUPFAM" id="SSF50486">
    <property type="entry name" value="FMT C-terminal domain-like"/>
    <property type="match status" value="1"/>
</dbReference>
<feature type="domain" description="Formyl transferase N-terminal" evidence="6">
    <location>
        <begin position="55"/>
        <end position="244"/>
    </location>
</feature>
<dbReference type="OrthoDB" id="10268103at2759"/>
<dbReference type="InterPro" id="IPR005793">
    <property type="entry name" value="Formyl_trans_C"/>
</dbReference>
<dbReference type="InterPro" id="IPR036477">
    <property type="entry name" value="Formyl_transf_N_sf"/>
</dbReference>
<dbReference type="GeneID" id="33569354"/>
<evidence type="ECO:0000256" key="1">
    <source>
        <dbReference type="ARBA" id="ARBA00010699"/>
    </source>
</evidence>
<dbReference type="GO" id="GO:0005739">
    <property type="term" value="C:mitochondrion"/>
    <property type="evidence" value="ECO:0007669"/>
    <property type="project" value="TreeGrafter"/>
</dbReference>